<gene>
    <name evidence="2" type="ORF">LCGC14_3000250</name>
</gene>
<dbReference type="Pfam" id="PF18911">
    <property type="entry name" value="PKD_4"/>
    <property type="match status" value="1"/>
</dbReference>
<dbReference type="Pfam" id="PF13585">
    <property type="entry name" value="CHU_C"/>
    <property type="match status" value="1"/>
</dbReference>
<dbReference type="InterPro" id="IPR013783">
    <property type="entry name" value="Ig-like_fold"/>
</dbReference>
<dbReference type="AlphaFoldDB" id="A0A0F8XNU1"/>
<dbReference type="InterPro" id="IPR022409">
    <property type="entry name" value="PKD/Chitinase_dom"/>
</dbReference>
<protein>
    <recommendedName>
        <fullName evidence="1">PKD domain-containing protein</fullName>
    </recommendedName>
</protein>
<dbReference type="SUPFAM" id="SSF49299">
    <property type="entry name" value="PKD domain"/>
    <property type="match status" value="1"/>
</dbReference>
<evidence type="ECO:0000259" key="1">
    <source>
        <dbReference type="PROSITE" id="PS50093"/>
    </source>
</evidence>
<dbReference type="InterPro" id="IPR026341">
    <property type="entry name" value="T9SS_type_B"/>
</dbReference>
<sequence length="203" mass="22996">LYDTAGSFTVSILINGNTSVERRDYIKVHSSPNPRFFWSDSLELGSYSVVFLAAPQPIDTIPYTYRWIFEDGGEGDTRTLIYRFSEAGDYQASLRVTHPFGCMDQSSRIVTVEDSLDCPNVFTPNNDGINDYFIVSSNGVTQYNLQIFSRSGVLVYKAEAPTLIWDGRNLSGQELHTGTYYYIIRPSDGRGSFERKGFIKLFR</sequence>
<feature type="domain" description="PKD" evidence="1">
    <location>
        <begin position="62"/>
        <end position="113"/>
    </location>
</feature>
<dbReference type="Gene3D" id="2.60.40.10">
    <property type="entry name" value="Immunoglobulins"/>
    <property type="match status" value="1"/>
</dbReference>
<dbReference type="CDD" id="cd00146">
    <property type="entry name" value="PKD"/>
    <property type="match status" value="1"/>
</dbReference>
<dbReference type="SMART" id="SM00089">
    <property type="entry name" value="PKD"/>
    <property type="match status" value="1"/>
</dbReference>
<name>A0A0F8XNU1_9ZZZZ</name>
<comment type="caution">
    <text evidence="2">The sequence shown here is derived from an EMBL/GenBank/DDBJ whole genome shotgun (WGS) entry which is preliminary data.</text>
</comment>
<proteinExistence type="predicted"/>
<feature type="non-terminal residue" evidence="2">
    <location>
        <position position="1"/>
    </location>
</feature>
<dbReference type="InterPro" id="IPR035986">
    <property type="entry name" value="PKD_dom_sf"/>
</dbReference>
<dbReference type="InterPro" id="IPR000601">
    <property type="entry name" value="PKD_dom"/>
</dbReference>
<evidence type="ECO:0000313" key="2">
    <source>
        <dbReference type="EMBL" id="KKK62845.1"/>
    </source>
</evidence>
<dbReference type="EMBL" id="LAZR01061800">
    <property type="protein sequence ID" value="KKK62845.1"/>
    <property type="molecule type" value="Genomic_DNA"/>
</dbReference>
<accession>A0A0F8XNU1</accession>
<dbReference type="NCBIfam" id="TIGR04131">
    <property type="entry name" value="Bac_Flav_CTERM"/>
    <property type="match status" value="1"/>
</dbReference>
<reference evidence="2" key="1">
    <citation type="journal article" date="2015" name="Nature">
        <title>Complex archaea that bridge the gap between prokaryotes and eukaryotes.</title>
        <authorList>
            <person name="Spang A."/>
            <person name="Saw J.H."/>
            <person name="Jorgensen S.L."/>
            <person name="Zaremba-Niedzwiedzka K."/>
            <person name="Martijn J."/>
            <person name="Lind A.E."/>
            <person name="van Eijk R."/>
            <person name="Schleper C."/>
            <person name="Guy L."/>
            <person name="Ettema T.J."/>
        </authorList>
    </citation>
    <scope>NUCLEOTIDE SEQUENCE</scope>
</reference>
<organism evidence="2">
    <name type="scientific">marine sediment metagenome</name>
    <dbReference type="NCBI Taxonomy" id="412755"/>
    <lineage>
        <taxon>unclassified sequences</taxon>
        <taxon>metagenomes</taxon>
        <taxon>ecological metagenomes</taxon>
    </lineage>
</organism>
<dbReference type="PROSITE" id="PS50093">
    <property type="entry name" value="PKD"/>
    <property type="match status" value="1"/>
</dbReference>